<dbReference type="InterPro" id="IPR016032">
    <property type="entry name" value="Sig_transdc_resp-reg_C-effctor"/>
</dbReference>
<keyword evidence="1 2" id="KW-0238">DNA-binding</keyword>
<evidence type="ECO:0000313" key="5">
    <source>
        <dbReference type="Proteomes" id="UP001500279"/>
    </source>
</evidence>
<name>A0ABN1K7R8_9BURK</name>
<comment type="caution">
    <text evidence="4">The sequence shown here is derived from an EMBL/GenBank/DDBJ whole genome shotgun (WGS) entry which is preliminary data.</text>
</comment>
<keyword evidence="5" id="KW-1185">Reference proteome</keyword>
<dbReference type="Gene3D" id="1.10.10.10">
    <property type="entry name" value="Winged helix-like DNA-binding domain superfamily/Winged helix DNA-binding domain"/>
    <property type="match status" value="1"/>
</dbReference>
<evidence type="ECO:0000256" key="1">
    <source>
        <dbReference type="ARBA" id="ARBA00023125"/>
    </source>
</evidence>
<feature type="domain" description="OmpR/PhoB-type" evidence="3">
    <location>
        <begin position="1"/>
        <end position="92"/>
    </location>
</feature>
<feature type="DNA-binding region" description="OmpR/PhoB-type" evidence="2">
    <location>
        <begin position="1"/>
        <end position="92"/>
    </location>
</feature>
<dbReference type="CDD" id="cd00383">
    <property type="entry name" value="trans_reg_C"/>
    <property type="match status" value="1"/>
</dbReference>
<dbReference type="Gene3D" id="1.25.40.10">
    <property type="entry name" value="Tetratricopeptide repeat domain"/>
    <property type="match status" value="2"/>
</dbReference>
<dbReference type="Pfam" id="PF00486">
    <property type="entry name" value="Trans_reg_C"/>
    <property type="match status" value="1"/>
</dbReference>
<dbReference type="Proteomes" id="UP001500279">
    <property type="component" value="Unassembled WGS sequence"/>
</dbReference>
<organism evidence="4 5">
    <name type="scientific">Ideonella azotifigens</name>
    <dbReference type="NCBI Taxonomy" id="513160"/>
    <lineage>
        <taxon>Bacteria</taxon>
        <taxon>Pseudomonadati</taxon>
        <taxon>Pseudomonadota</taxon>
        <taxon>Betaproteobacteria</taxon>
        <taxon>Burkholderiales</taxon>
        <taxon>Sphaerotilaceae</taxon>
        <taxon>Ideonella</taxon>
    </lineage>
</organism>
<dbReference type="PROSITE" id="PS51755">
    <property type="entry name" value="OMPR_PHOB"/>
    <property type="match status" value="1"/>
</dbReference>
<dbReference type="InterPro" id="IPR011990">
    <property type="entry name" value="TPR-like_helical_dom_sf"/>
</dbReference>
<dbReference type="SMART" id="SM00862">
    <property type="entry name" value="Trans_reg_C"/>
    <property type="match status" value="1"/>
</dbReference>
<reference evidence="4 5" key="1">
    <citation type="journal article" date="2019" name="Int. J. Syst. Evol. Microbiol.">
        <title>The Global Catalogue of Microorganisms (GCM) 10K type strain sequencing project: providing services to taxonomists for standard genome sequencing and annotation.</title>
        <authorList>
            <consortium name="The Broad Institute Genomics Platform"/>
            <consortium name="The Broad Institute Genome Sequencing Center for Infectious Disease"/>
            <person name="Wu L."/>
            <person name="Ma J."/>
        </authorList>
    </citation>
    <scope>NUCLEOTIDE SEQUENCE [LARGE SCALE GENOMIC DNA]</scope>
    <source>
        <strain evidence="4 5">JCM 15503</strain>
    </source>
</reference>
<dbReference type="InterPro" id="IPR036388">
    <property type="entry name" value="WH-like_DNA-bd_sf"/>
</dbReference>
<dbReference type="InterPro" id="IPR001867">
    <property type="entry name" value="OmpR/PhoB-type_DNA-bd"/>
</dbReference>
<evidence type="ECO:0000256" key="2">
    <source>
        <dbReference type="PROSITE-ProRule" id="PRU01091"/>
    </source>
</evidence>
<protein>
    <recommendedName>
        <fullName evidence="3">OmpR/PhoB-type domain-containing protein</fullName>
    </recommendedName>
</protein>
<dbReference type="EMBL" id="BAAAEW010000023">
    <property type="protein sequence ID" value="GAA0757462.1"/>
    <property type="molecule type" value="Genomic_DNA"/>
</dbReference>
<proteinExistence type="predicted"/>
<sequence length="426" mass="45235">MPADTLTLDTAGFPQLGDQPLRLPPKERAALSLLLQRQPAVVAKNDFAAVAWRGGDMSDESLARCISRLRQALAPHGWQIESVYGTGYRLSSETALPTGPATRPAQPSASTLDAYIHARQLAQQRTPEALGRAIALLRELLSTHPDYTPAAVALGDALAAAIGWGQSDTDAAVAEGLQALDDAAARDPATPGLDAARGCLLDMAWRFADAEVAHARALKIGANDPDTLLLHARHLLFTDRPALAVEQLRRARQQSPHSLMLRMSLSRALVQAGHGAEALAEADAAVADHPGQLLIGAFALSMRAMVAPEPALAAPTLRLIEGHDTPPYVWTISSFVLARLGQREAALDIIDASLMCARTSTGEATLYAASLAALGEVDRAAELLRQACDERCGMLAMVLRDPAHADWLPQHPVGRALLTRVFGPNG</sequence>
<accession>A0ABN1K7R8</accession>
<evidence type="ECO:0000259" key="3">
    <source>
        <dbReference type="PROSITE" id="PS51755"/>
    </source>
</evidence>
<dbReference type="SUPFAM" id="SSF46894">
    <property type="entry name" value="C-terminal effector domain of the bipartite response regulators"/>
    <property type="match status" value="1"/>
</dbReference>
<gene>
    <name evidence="4" type="ORF">GCM10009107_37120</name>
</gene>
<evidence type="ECO:0000313" key="4">
    <source>
        <dbReference type="EMBL" id="GAA0757462.1"/>
    </source>
</evidence>
<dbReference type="RefSeq" id="WP_231011901.1">
    <property type="nucleotide sequence ID" value="NZ_BAAAEW010000023.1"/>
</dbReference>
<dbReference type="SUPFAM" id="SSF48452">
    <property type="entry name" value="TPR-like"/>
    <property type="match status" value="1"/>
</dbReference>